<sequence>MVQFLKYFGNLERSDSLIDRTACCSGRFTPDENGRPTRSPYRCLKKNAAFNNPTSLKNCGSPRDNFRSRKEVNNAAGGAKSFSNIHERLADLRLINNDPAQPALSSRTGTPGDTTGCVVKKAARSIESRGINVPPKKWTSVTERAAEAKTTRSSVFKKRSVQATVTDPRDDSSAKRRLVLSAPDAGYSRSSARQTVPAKSAVRPHANVPKYSATLPDAEKKAMYNTAEARFKHRKSYVIRNSQSDSVYKPDSNINYTSGDKMVKIKQQNIKQYNNEHTIENIKQKWFQPVNKTRMAEQCGFYGKRNSKSDSVFKCNSNIHKNTDNKSGDQIVNKKQRHIKQYNNENTIEDITKKWFRPVNKTWMMEKCEKMHLSINFKSTQIHATTAKQFKLLTEPKYSLDVLPDGNCWYRCISIYVTGSQHYHELIRMHLYEFVMNDTRVLTYLDGDLNDYLIQNPINVCGTWATDMDIYATALMLNTHIYVYSDYYNTWQLFGKNGLMSSVNRTDSCLYISNVNCNHYKVVKDVM</sequence>
<dbReference type="OrthoDB" id="6626362at2759"/>
<reference evidence="3 4" key="1">
    <citation type="submission" date="2019-08" db="EMBL/GenBank/DDBJ databases">
        <authorList>
            <person name="Alioto T."/>
            <person name="Alioto T."/>
            <person name="Gomez Garrido J."/>
        </authorList>
    </citation>
    <scope>NUCLEOTIDE SEQUENCE [LARGE SCALE GENOMIC DNA]</scope>
</reference>
<evidence type="ECO:0000256" key="1">
    <source>
        <dbReference type="SAM" id="MobiDB-lite"/>
    </source>
</evidence>
<feature type="domain" description="OTU" evidence="2">
    <location>
        <begin position="397"/>
        <end position="526"/>
    </location>
</feature>
<accession>A0A5E4MCC5</accession>
<organism evidence="3 4">
    <name type="scientific">Cinara cedri</name>
    <dbReference type="NCBI Taxonomy" id="506608"/>
    <lineage>
        <taxon>Eukaryota</taxon>
        <taxon>Metazoa</taxon>
        <taxon>Ecdysozoa</taxon>
        <taxon>Arthropoda</taxon>
        <taxon>Hexapoda</taxon>
        <taxon>Insecta</taxon>
        <taxon>Pterygota</taxon>
        <taxon>Neoptera</taxon>
        <taxon>Paraneoptera</taxon>
        <taxon>Hemiptera</taxon>
        <taxon>Sternorrhyncha</taxon>
        <taxon>Aphidomorpha</taxon>
        <taxon>Aphidoidea</taxon>
        <taxon>Aphididae</taxon>
        <taxon>Lachninae</taxon>
        <taxon>Cinara</taxon>
    </lineage>
</organism>
<evidence type="ECO:0000259" key="2">
    <source>
        <dbReference type="PROSITE" id="PS50802"/>
    </source>
</evidence>
<evidence type="ECO:0000313" key="4">
    <source>
        <dbReference type="Proteomes" id="UP000325440"/>
    </source>
</evidence>
<dbReference type="GO" id="GO:0004843">
    <property type="term" value="F:cysteine-type deubiquitinase activity"/>
    <property type="evidence" value="ECO:0007669"/>
    <property type="project" value="TreeGrafter"/>
</dbReference>
<dbReference type="InterPro" id="IPR038765">
    <property type="entry name" value="Papain-like_cys_pep_sf"/>
</dbReference>
<dbReference type="SUPFAM" id="SSF54001">
    <property type="entry name" value="Cysteine proteinases"/>
    <property type="match status" value="1"/>
</dbReference>
<dbReference type="Gene3D" id="3.90.70.80">
    <property type="match status" value="1"/>
</dbReference>
<gene>
    <name evidence="3" type="ORF">CINCED_3A011433</name>
</gene>
<feature type="region of interest" description="Disordered" evidence="1">
    <location>
        <begin position="144"/>
        <end position="204"/>
    </location>
</feature>
<dbReference type="InterPro" id="IPR050704">
    <property type="entry name" value="Peptidase_C85-like"/>
</dbReference>
<dbReference type="AlphaFoldDB" id="A0A5E4MCC5"/>
<dbReference type="GO" id="GO:0016579">
    <property type="term" value="P:protein deubiquitination"/>
    <property type="evidence" value="ECO:0007669"/>
    <property type="project" value="TreeGrafter"/>
</dbReference>
<dbReference type="Proteomes" id="UP000325440">
    <property type="component" value="Unassembled WGS sequence"/>
</dbReference>
<evidence type="ECO:0000313" key="3">
    <source>
        <dbReference type="EMBL" id="VVC28037.1"/>
    </source>
</evidence>
<name>A0A5E4MCC5_9HEMI</name>
<protein>
    <submittedName>
        <fullName evidence="3">OTU domain</fullName>
    </submittedName>
</protein>
<dbReference type="InterPro" id="IPR003323">
    <property type="entry name" value="OTU_dom"/>
</dbReference>
<keyword evidence="4" id="KW-1185">Reference proteome</keyword>
<dbReference type="PANTHER" id="PTHR12419">
    <property type="entry name" value="OTU DOMAIN CONTAINING PROTEIN"/>
    <property type="match status" value="1"/>
</dbReference>
<dbReference type="Pfam" id="PF02338">
    <property type="entry name" value="OTU"/>
    <property type="match status" value="1"/>
</dbReference>
<proteinExistence type="predicted"/>
<dbReference type="CDD" id="cd22755">
    <property type="entry name" value="OTU_CeDUB-like"/>
    <property type="match status" value="1"/>
</dbReference>
<dbReference type="EMBL" id="CABPRJ010000477">
    <property type="protein sequence ID" value="VVC28037.1"/>
    <property type="molecule type" value="Genomic_DNA"/>
</dbReference>
<dbReference type="PROSITE" id="PS50802">
    <property type="entry name" value="OTU"/>
    <property type="match status" value="1"/>
</dbReference>